<protein>
    <recommendedName>
        <fullName evidence="2">DUF488 domain-containing protein</fullName>
    </recommendedName>
</protein>
<organism evidence="1">
    <name type="scientific">Oceaniferula spumae</name>
    <dbReference type="NCBI Taxonomy" id="2979115"/>
    <lineage>
        <taxon>Bacteria</taxon>
        <taxon>Pseudomonadati</taxon>
        <taxon>Verrucomicrobiota</taxon>
        <taxon>Verrucomicrobiia</taxon>
        <taxon>Verrucomicrobiales</taxon>
        <taxon>Verrucomicrobiaceae</taxon>
        <taxon>Oceaniferula</taxon>
    </lineage>
</organism>
<evidence type="ECO:0000313" key="1">
    <source>
        <dbReference type="EMBL" id="BDS07757.1"/>
    </source>
</evidence>
<dbReference type="EMBL" id="AP026866">
    <property type="protein sequence ID" value="BDS07757.1"/>
    <property type="molecule type" value="Genomic_DNA"/>
</dbReference>
<name>A0AAT9FPC7_9BACT</name>
<dbReference type="KEGG" id="osu:NT6N_27970"/>
<dbReference type="InterPro" id="IPR052552">
    <property type="entry name" value="YeaO-like"/>
</dbReference>
<proteinExistence type="predicted"/>
<accession>A0AAT9FPC7</accession>
<dbReference type="PANTHER" id="PTHR36849">
    <property type="entry name" value="CYTOPLASMIC PROTEIN-RELATED"/>
    <property type="match status" value="1"/>
</dbReference>
<dbReference type="PANTHER" id="PTHR36849:SF1">
    <property type="entry name" value="CYTOPLASMIC PROTEIN"/>
    <property type="match status" value="1"/>
</dbReference>
<evidence type="ECO:0008006" key="2">
    <source>
        <dbReference type="Google" id="ProtNLM"/>
    </source>
</evidence>
<gene>
    <name evidence="1" type="ORF">NT6N_27970</name>
</gene>
<dbReference type="AlphaFoldDB" id="A0AAT9FPC7"/>
<reference evidence="1" key="1">
    <citation type="submission" date="2024-07" db="EMBL/GenBank/DDBJ databases">
        <title>Complete genome sequence of Verrucomicrobiaceae bacterium NT6N.</title>
        <authorList>
            <person name="Huang C."/>
            <person name="Takami H."/>
            <person name="Hamasaki K."/>
        </authorList>
    </citation>
    <scope>NUCLEOTIDE SEQUENCE</scope>
    <source>
        <strain evidence="1">NT6N</strain>
    </source>
</reference>
<sequence length="115" mass="13505">MNITTHRIYEDDAPSGYRVLSDRLWPRGISKKEADLDDQWKELAPSNDLRKWFDHDPDKWAEFRKKYLEELSENKETAKAKLEEVKGKSLVLLYGAKDKELTHAKVLKEYLGRLG</sequence>
<dbReference type="Pfam" id="PF22752">
    <property type="entry name" value="DUF488-N3i"/>
    <property type="match status" value="1"/>
</dbReference>